<dbReference type="Gene3D" id="2.40.170.20">
    <property type="entry name" value="TonB-dependent receptor, beta-barrel domain"/>
    <property type="match status" value="1"/>
</dbReference>
<dbReference type="InterPro" id="IPR037682">
    <property type="entry name" value="TonB_C"/>
</dbReference>
<feature type="domain" description="TonB-dependent receptor-like beta-barrel" evidence="13">
    <location>
        <begin position="481"/>
        <end position="806"/>
    </location>
</feature>
<keyword evidence="4" id="KW-1134">Transmembrane beta strand</keyword>
<feature type="domain" description="TonB C-terminal" evidence="14">
    <location>
        <begin position="18"/>
        <end position="79"/>
    </location>
</feature>
<evidence type="ECO:0000259" key="13">
    <source>
        <dbReference type="Pfam" id="PF00593"/>
    </source>
</evidence>
<keyword evidence="16" id="KW-1185">Reference proteome</keyword>
<evidence type="ECO:0000256" key="6">
    <source>
        <dbReference type="ARBA" id="ARBA00022729"/>
    </source>
</evidence>
<keyword evidence="10 15" id="KW-0675">Receptor</keyword>
<evidence type="ECO:0000256" key="1">
    <source>
        <dbReference type="ARBA" id="ARBA00004167"/>
    </source>
</evidence>
<evidence type="ECO:0000313" key="16">
    <source>
        <dbReference type="Proteomes" id="UP000518300"/>
    </source>
</evidence>
<feature type="non-terminal residue" evidence="15">
    <location>
        <position position="1"/>
    </location>
</feature>
<dbReference type="AlphaFoldDB" id="A0A848LWK0"/>
<comment type="caution">
    <text evidence="15">The sequence shown here is derived from an EMBL/GenBank/DDBJ whole genome shotgun (WGS) entry which is preliminary data.</text>
</comment>
<dbReference type="SUPFAM" id="SSF74653">
    <property type="entry name" value="TolA/TonB C-terminal domain"/>
    <property type="match status" value="1"/>
</dbReference>
<evidence type="ECO:0000256" key="4">
    <source>
        <dbReference type="ARBA" id="ARBA00022452"/>
    </source>
</evidence>
<dbReference type="SUPFAM" id="SSF56935">
    <property type="entry name" value="Porins"/>
    <property type="match status" value="1"/>
</dbReference>
<dbReference type="InterPro" id="IPR039426">
    <property type="entry name" value="TonB-dep_rcpt-like"/>
</dbReference>
<keyword evidence="7" id="KW-1133">Transmembrane helix</keyword>
<keyword evidence="11" id="KW-0998">Cell outer membrane</keyword>
<keyword evidence="3" id="KW-0813">Transport</keyword>
<name>A0A848LWK0_9BACT</name>
<dbReference type="Pfam" id="PF13620">
    <property type="entry name" value="CarboxypepD_reg"/>
    <property type="match status" value="1"/>
</dbReference>
<evidence type="ECO:0000256" key="2">
    <source>
        <dbReference type="ARBA" id="ARBA00004571"/>
    </source>
</evidence>
<keyword evidence="9" id="KW-0472">Membrane</keyword>
<feature type="region of interest" description="Disordered" evidence="12">
    <location>
        <begin position="384"/>
        <end position="403"/>
    </location>
</feature>
<sequence length="854" mass="93115">PTLVADSPATHPVGLEDTAGTVTLELLVDEQGAVAEAAVTGSEDSRLDDAAVTAARGLRFSPATLHGQPVAVRLPFVYVFRGRAHAAPLTAEVRGVVRAKGTRRPLTDAALLVSGQPEAVHPDAEGGFLLQLPPGTHTLEVRAPGYKPATFEESLTAGQRLEVIYRLEPLRVNPYETVVRDDRPRTEVTRISLHEQEIREVPGTQGDPFRVVMLMPGVGSMASGLGYPVVRGGQPASTGFFIDGVRVPMLYHLLLGPAVVQPDFIDTLDFYPGTPPVQYGRLLGGAVEGRLSRPREDRLHATATMDFINSGVFLEVPITSTGTSVTVAGRMSYTGLLASLVLNALSTPGSSTLSAGFWDYQARVEQKVGDGRLRLLALGSSDELAEHAPEEPGQLPDGMPLGPSNGSGIITRFHRVDLRGTHPFAGGELEVGLTAGLDELSLVSERGPPRVVLGEYGLREKSLAGRIRWSREWSESLRLTVGGDVEHREATVVATGTGAPAGSVYFSDDDPLTRPTSGARMSGAFAELQWRPSPRWMVVPGVRADVYQLLEEATFTTLEPRLAVRHALTESLVLKAGAGLYHQAPTVLLHLPVMDVSGLRHGLQEGMQFDLGAEWKPHPKWELSADVFYNPLQRTVEFDLQRVFANRRRGGVGATTPAASGEAYGFEVMARHALGEDWFGWASYSFLQSRRRLDIPRYDDQNQLVGTERATVPFAFEQAHVFNAAVSRKLGRGYTVGAVVHFNTGRPETGELTPQPMRAAEDAQGNPRWVRQDRDLASRLPSFWRVDLRASKAWTLDDVMLELSLDLLNASLQQEVLFYEYTSERLTPEDPPILRRKEQGFPVVLPMLGLKGTY</sequence>
<evidence type="ECO:0000256" key="8">
    <source>
        <dbReference type="ARBA" id="ARBA00023077"/>
    </source>
</evidence>
<dbReference type="Proteomes" id="UP000518300">
    <property type="component" value="Unassembled WGS sequence"/>
</dbReference>
<accession>A0A848LWK0</accession>
<proteinExistence type="predicted"/>
<evidence type="ECO:0000256" key="9">
    <source>
        <dbReference type="ARBA" id="ARBA00023136"/>
    </source>
</evidence>
<dbReference type="Gene3D" id="3.30.1150.10">
    <property type="match status" value="1"/>
</dbReference>
<gene>
    <name evidence="15" type="ORF">HG543_46060</name>
</gene>
<dbReference type="PANTHER" id="PTHR30069">
    <property type="entry name" value="TONB-DEPENDENT OUTER MEMBRANE RECEPTOR"/>
    <property type="match status" value="1"/>
</dbReference>
<evidence type="ECO:0000256" key="5">
    <source>
        <dbReference type="ARBA" id="ARBA00022692"/>
    </source>
</evidence>
<dbReference type="EMBL" id="JABBJJ010000391">
    <property type="protein sequence ID" value="NMO22176.1"/>
    <property type="molecule type" value="Genomic_DNA"/>
</dbReference>
<dbReference type="SUPFAM" id="SSF49464">
    <property type="entry name" value="Carboxypeptidase regulatory domain-like"/>
    <property type="match status" value="1"/>
</dbReference>
<dbReference type="InterPro" id="IPR036942">
    <property type="entry name" value="Beta-barrel_TonB_sf"/>
</dbReference>
<keyword evidence="8" id="KW-0798">TonB box</keyword>
<organism evidence="15 16">
    <name type="scientific">Pyxidicoccus fallax</name>
    <dbReference type="NCBI Taxonomy" id="394095"/>
    <lineage>
        <taxon>Bacteria</taxon>
        <taxon>Pseudomonadati</taxon>
        <taxon>Myxococcota</taxon>
        <taxon>Myxococcia</taxon>
        <taxon>Myxococcales</taxon>
        <taxon>Cystobacterineae</taxon>
        <taxon>Myxococcaceae</taxon>
        <taxon>Pyxidicoccus</taxon>
    </lineage>
</organism>
<dbReference type="GO" id="GO:0009279">
    <property type="term" value="C:cell outer membrane"/>
    <property type="evidence" value="ECO:0007669"/>
    <property type="project" value="UniProtKB-SubCell"/>
</dbReference>
<evidence type="ECO:0000256" key="7">
    <source>
        <dbReference type="ARBA" id="ARBA00022989"/>
    </source>
</evidence>
<keyword evidence="5" id="KW-0812">Transmembrane</keyword>
<comment type="subcellular location">
    <subcellularLocation>
        <location evidence="2">Cell outer membrane</location>
        <topology evidence="2">Multi-pass membrane protein</topology>
    </subcellularLocation>
    <subcellularLocation>
        <location evidence="1">Membrane</location>
        <topology evidence="1">Single-pass membrane protein</topology>
    </subcellularLocation>
</comment>
<dbReference type="Pfam" id="PF00593">
    <property type="entry name" value="TonB_dep_Rec_b-barrel"/>
    <property type="match status" value="1"/>
</dbReference>
<dbReference type="RefSeq" id="WP_169351332.1">
    <property type="nucleotide sequence ID" value="NZ_JABBJJ010000391.1"/>
</dbReference>
<dbReference type="GO" id="GO:0044718">
    <property type="term" value="P:siderophore transmembrane transport"/>
    <property type="evidence" value="ECO:0007669"/>
    <property type="project" value="TreeGrafter"/>
</dbReference>
<dbReference type="PANTHER" id="PTHR30069:SF29">
    <property type="entry name" value="HEMOGLOBIN AND HEMOGLOBIN-HAPTOGLOBIN-BINDING PROTEIN 1-RELATED"/>
    <property type="match status" value="1"/>
</dbReference>
<dbReference type="GO" id="GO:0015344">
    <property type="term" value="F:siderophore uptake transmembrane transporter activity"/>
    <property type="evidence" value="ECO:0007669"/>
    <property type="project" value="TreeGrafter"/>
</dbReference>
<evidence type="ECO:0000256" key="11">
    <source>
        <dbReference type="ARBA" id="ARBA00023237"/>
    </source>
</evidence>
<reference evidence="15 16" key="1">
    <citation type="submission" date="2020-04" db="EMBL/GenBank/DDBJ databases">
        <title>Draft genome of Pyxidicoccus fallax type strain.</title>
        <authorList>
            <person name="Whitworth D.E."/>
        </authorList>
    </citation>
    <scope>NUCLEOTIDE SEQUENCE [LARGE SCALE GENOMIC DNA]</scope>
    <source>
        <strain evidence="15 16">DSM 14698</strain>
    </source>
</reference>
<keyword evidence="6" id="KW-0732">Signal</keyword>
<evidence type="ECO:0000259" key="14">
    <source>
        <dbReference type="Pfam" id="PF03544"/>
    </source>
</evidence>
<protein>
    <submittedName>
        <fullName evidence="15">TonB-dependent receptor</fullName>
    </submittedName>
</protein>
<dbReference type="NCBIfam" id="TIGR01352">
    <property type="entry name" value="tonB_Cterm"/>
    <property type="match status" value="1"/>
</dbReference>
<dbReference type="InterPro" id="IPR008969">
    <property type="entry name" value="CarboxyPept-like_regulatory"/>
</dbReference>
<evidence type="ECO:0000256" key="3">
    <source>
        <dbReference type="ARBA" id="ARBA00022448"/>
    </source>
</evidence>
<dbReference type="InterPro" id="IPR006260">
    <property type="entry name" value="TonB/TolA_C"/>
</dbReference>
<evidence type="ECO:0000313" key="15">
    <source>
        <dbReference type="EMBL" id="NMO22176.1"/>
    </source>
</evidence>
<evidence type="ECO:0000256" key="10">
    <source>
        <dbReference type="ARBA" id="ARBA00023170"/>
    </source>
</evidence>
<dbReference type="Gene3D" id="2.60.40.1120">
    <property type="entry name" value="Carboxypeptidase-like, regulatory domain"/>
    <property type="match status" value="1"/>
</dbReference>
<dbReference type="Pfam" id="PF03544">
    <property type="entry name" value="TonB_C"/>
    <property type="match status" value="1"/>
</dbReference>
<dbReference type="InterPro" id="IPR000531">
    <property type="entry name" value="Beta-barrel_TonB"/>
</dbReference>
<evidence type="ECO:0000256" key="12">
    <source>
        <dbReference type="SAM" id="MobiDB-lite"/>
    </source>
</evidence>